<dbReference type="AlphaFoldDB" id="A0A364K5S7"/>
<evidence type="ECO:0000259" key="4">
    <source>
        <dbReference type="PROSITE" id="PS51462"/>
    </source>
</evidence>
<keyword evidence="6" id="KW-1185">Reference proteome</keyword>
<dbReference type="InterPro" id="IPR020084">
    <property type="entry name" value="NUDIX_hydrolase_CS"/>
</dbReference>
<proteinExistence type="inferred from homology"/>
<dbReference type="OrthoDB" id="9816289at2"/>
<keyword evidence="2 3" id="KW-0378">Hydrolase</keyword>
<dbReference type="InterPro" id="IPR000086">
    <property type="entry name" value="NUDIX_hydrolase_dom"/>
</dbReference>
<dbReference type="Proteomes" id="UP000251213">
    <property type="component" value="Unassembled WGS sequence"/>
</dbReference>
<reference evidence="5 6" key="2">
    <citation type="submission" date="2018-06" db="EMBL/GenBank/DDBJ databases">
        <authorList>
            <person name="Zhirakovskaya E."/>
        </authorList>
    </citation>
    <scope>NUCLEOTIDE SEQUENCE [LARGE SCALE GENOMIC DNA]</scope>
    <source>
        <strain evidence="5 6">FBKL4.011</strain>
    </source>
</reference>
<sequence length="140" mass="16527">MNKPYKVVAKAIIFHENQVLILRKSEEERSIKDTHGWDFPGGSLEPNELLMDGLVRELVEEVGLQVKVIAPAYVYDEIQEEKHLVIVKFACDQPEGDLVLSSEHEQFNWISLDRLHESEIPEWMKDEIRRAYRIYMEFRN</sequence>
<comment type="similarity">
    <text evidence="3">Belongs to the Nudix hydrolase family.</text>
</comment>
<evidence type="ECO:0000256" key="1">
    <source>
        <dbReference type="ARBA" id="ARBA00001946"/>
    </source>
</evidence>
<organism evidence="5 6">
    <name type="scientific">Thermoflavimicrobium daqui</name>
    <dbReference type="NCBI Taxonomy" id="2137476"/>
    <lineage>
        <taxon>Bacteria</taxon>
        <taxon>Bacillati</taxon>
        <taxon>Bacillota</taxon>
        <taxon>Bacilli</taxon>
        <taxon>Bacillales</taxon>
        <taxon>Thermoactinomycetaceae</taxon>
        <taxon>Thermoflavimicrobium</taxon>
    </lineage>
</organism>
<feature type="domain" description="Nudix hydrolase" evidence="4">
    <location>
        <begin position="4"/>
        <end position="132"/>
    </location>
</feature>
<dbReference type="InterPro" id="IPR020476">
    <property type="entry name" value="Nudix_hydrolase"/>
</dbReference>
<comment type="cofactor">
    <cofactor evidence="1">
        <name>Mg(2+)</name>
        <dbReference type="ChEBI" id="CHEBI:18420"/>
    </cofactor>
</comment>
<dbReference type="RefSeq" id="WP_113658275.1">
    <property type="nucleotide sequence ID" value="NZ_KZ845665.1"/>
</dbReference>
<evidence type="ECO:0000256" key="2">
    <source>
        <dbReference type="ARBA" id="ARBA00022801"/>
    </source>
</evidence>
<evidence type="ECO:0000313" key="6">
    <source>
        <dbReference type="Proteomes" id="UP000251213"/>
    </source>
</evidence>
<reference evidence="5 6" key="1">
    <citation type="submission" date="2018-06" db="EMBL/GenBank/DDBJ databases">
        <title>Thermoflavimicrobium daqus sp. nov., a thermophilic microbe isolated from Moutai-flavour Daqu.</title>
        <authorList>
            <person name="Wang X."/>
            <person name="Zhou H."/>
        </authorList>
    </citation>
    <scope>NUCLEOTIDE SEQUENCE [LARGE SCALE GENOMIC DNA]</scope>
    <source>
        <strain evidence="5 6">FBKL4.011</strain>
    </source>
</reference>
<gene>
    <name evidence="5" type="ORF">DL897_06170</name>
</gene>
<dbReference type="CDD" id="cd04699">
    <property type="entry name" value="NUDIX_MutT_Nudt1"/>
    <property type="match status" value="1"/>
</dbReference>
<dbReference type="PROSITE" id="PS51462">
    <property type="entry name" value="NUDIX"/>
    <property type="match status" value="1"/>
</dbReference>
<comment type="caution">
    <text evidence="5">The sequence shown here is derived from an EMBL/GenBank/DDBJ whole genome shotgun (WGS) entry which is preliminary data.</text>
</comment>
<dbReference type="Gene3D" id="3.90.79.10">
    <property type="entry name" value="Nucleoside Triphosphate Pyrophosphohydrolase"/>
    <property type="match status" value="1"/>
</dbReference>
<dbReference type="PANTHER" id="PTHR43046:SF2">
    <property type="entry name" value="8-OXO-DGTP DIPHOSPHATASE-RELATED"/>
    <property type="match status" value="1"/>
</dbReference>
<dbReference type="Pfam" id="PF00293">
    <property type="entry name" value="NUDIX"/>
    <property type="match status" value="1"/>
</dbReference>
<evidence type="ECO:0000256" key="3">
    <source>
        <dbReference type="RuleBase" id="RU003476"/>
    </source>
</evidence>
<dbReference type="SUPFAM" id="SSF55811">
    <property type="entry name" value="Nudix"/>
    <property type="match status" value="1"/>
</dbReference>
<dbReference type="PANTHER" id="PTHR43046">
    <property type="entry name" value="GDP-MANNOSE MANNOSYL HYDROLASE"/>
    <property type="match status" value="1"/>
</dbReference>
<dbReference type="InterPro" id="IPR015797">
    <property type="entry name" value="NUDIX_hydrolase-like_dom_sf"/>
</dbReference>
<dbReference type="GO" id="GO:0016787">
    <property type="term" value="F:hydrolase activity"/>
    <property type="evidence" value="ECO:0007669"/>
    <property type="project" value="UniProtKB-KW"/>
</dbReference>
<protein>
    <recommendedName>
        <fullName evidence="4">Nudix hydrolase domain-containing protein</fullName>
    </recommendedName>
</protein>
<name>A0A364K5S7_9BACL</name>
<evidence type="ECO:0000313" key="5">
    <source>
        <dbReference type="EMBL" id="RAL25661.1"/>
    </source>
</evidence>
<dbReference type="EMBL" id="QJKK01000003">
    <property type="protein sequence ID" value="RAL25661.1"/>
    <property type="molecule type" value="Genomic_DNA"/>
</dbReference>
<dbReference type="PRINTS" id="PR00502">
    <property type="entry name" value="NUDIXFAMILY"/>
</dbReference>
<dbReference type="PROSITE" id="PS00893">
    <property type="entry name" value="NUDIX_BOX"/>
    <property type="match status" value="1"/>
</dbReference>
<accession>A0A364K5S7</accession>